<dbReference type="EMBL" id="JBBNIN010000003">
    <property type="protein sequence ID" value="MEQ2710108.1"/>
    <property type="molecule type" value="Genomic_DNA"/>
</dbReference>
<evidence type="ECO:0000313" key="1">
    <source>
        <dbReference type="EMBL" id="MEQ2710108.1"/>
    </source>
</evidence>
<keyword evidence="2" id="KW-1185">Reference proteome</keyword>
<comment type="caution">
    <text evidence="1">The sequence shown here is derived from an EMBL/GenBank/DDBJ whole genome shotgun (WGS) entry which is preliminary data.</text>
</comment>
<gene>
    <name evidence="1" type="ORF">AAAU51_02825</name>
</gene>
<reference evidence="1 2" key="1">
    <citation type="submission" date="2024-04" db="EMBL/GenBank/DDBJ databases">
        <title>Human intestinal bacterial collection.</title>
        <authorList>
            <person name="Pauvert C."/>
            <person name="Hitch T.C.A."/>
            <person name="Clavel T."/>
        </authorList>
    </citation>
    <scope>NUCLEOTIDE SEQUENCE [LARGE SCALE GENOMIC DNA]</scope>
    <source>
        <strain evidence="1 2">CLA-AA-H249</strain>
    </source>
</reference>
<accession>A0ABV1ISB6</accession>
<dbReference type="RefSeq" id="WP_349110334.1">
    <property type="nucleotide sequence ID" value="NZ_JBBNIN010000003.1"/>
</dbReference>
<evidence type="ECO:0000313" key="2">
    <source>
        <dbReference type="Proteomes" id="UP001482154"/>
    </source>
</evidence>
<sequence length="130" mass="15195">MKQIIKKVLSIYMISTLVLSMLLSSLQRVSADESENIPNSPIKVLEENISDQSLYIKYYMTIDNQKFLYIENSKIVNGDWVTNTLKTKVDENNNLIKSTKEEYQTNYHISDESIDNIDNKTLTWSKRWGH</sequence>
<proteinExistence type="predicted"/>
<dbReference type="Proteomes" id="UP001482154">
    <property type="component" value="Unassembled WGS sequence"/>
</dbReference>
<name>A0ABV1ISB6_9FIRM</name>
<organism evidence="1 2">
    <name type="scientific">Anaerostipes amylophilus</name>
    <dbReference type="NCBI Taxonomy" id="2981779"/>
    <lineage>
        <taxon>Bacteria</taxon>
        <taxon>Bacillati</taxon>
        <taxon>Bacillota</taxon>
        <taxon>Clostridia</taxon>
        <taxon>Lachnospirales</taxon>
        <taxon>Lachnospiraceae</taxon>
        <taxon>Anaerostipes</taxon>
    </lineage>
</organism>
<protein>
    <submittedName>
        <fullName evidence="1">Uncharacterized protein</fullName>
    </submittedName>
</protein>